<evidence type="ECO:0000256" key="2">
    <source>
        <dbReference type="ARBA" id="ARBA00022525"/>
    </source>
</evidence>
<gene>
    <name evidence="7" type="ORF">K8V11_09360</name>
</gene>
<organism evidence="7 8">
    <name type="scientific">Dietzia timorensis</name>
    <dbReference type="NCBI Taxonomy" id="499555"/>
    <lineage>
        <taxon>Bacteria</taxon>
        <taxon>Bacillati</taxon>
        <taxon>Actinomycetota</taxon>
        <taxon>Actinomycetes</taxon>
        <taxon>Mycobacteriales</taxon>
        <taxon>Dietziaceae</taxon>
        <taxon>Dietzia</taxon>
    </lineage>
</organism>
<dbReference type="EMBL" id="DYXM01000180">
    <property type="protein sequence ID" value="HJE91201.1"/>
    <property type="molecule type" value="Genomic_DNA"/>
</dbReference>
<sequence length="548" mass="55751">MTTRATSSSRRRGLVPLAIATTATLVLGGLSTARASEPEPSTNPYPALEFSIDGTQWSAEPQSAIGEWGCDTPESAEPDPCAMAPGDEISRTYLVRNISEDVGRFSTGIGKYEVSENGLFDVKSTISAAGESHPIDNGSAELRYAGGANYESMLAGVDLRPHDVIKIEDVVSVPESAGNEAQEESASPRMWIDFSVDGVVDSDGDGLTDEEEENEYFTDPKNPDTDKDGIPDGIEVWTGSDPKNASDPAALAKGTVGKAYGPAQLVTRLPQGDSISVTENSLPPGLSVSTDGHVSGTPNRAGTFDVQIKYTHGGQTYAFTRQIVIDAAPASGGTGSLGSLTGWLSSIGLGWLANLIDGGSSGSGSTGSGGNGSECNPAAQSNADGSLGSGSVDAASLGANGSSSSSACAAGSLGSAGGGLGIVPLLVGAIALGVTAYVVFNDPNVQQRLRETGLVPYVGQPAASAPNSQNFAHSAAVGSAGLDAEQRAVGLRGSLPAAWIAENTEMRNVSNESRTPDYLLWAATGLAGLVSLALLAGLVLARRAEGSE</sequence>
<evidence type="ECO:0000256" key="1">
    <source>
        <dbReference type="ARBA" id="ARBA00004613"/>
    </source>
</evidence>
<dbReference type="InterPro" id="IPR059100">
    <property type="entry name" value="TSP3_bac"/>
</dbReference>
<dbReference type="RefSeq" id="WP_303913143.1">
    <property type="nucleotide sequence ID" value="NZ_DYXM01000180.1"/>
</dbReference>
<feature type="compositionally biased region" description="Acidic residues" evidence="5">
    <location>
        <begin position="204"/>
        <end position="216"/>
    </location>
</feature>
<dbReference type="GO" id="GO:0005975">
    <property type="term" value="P:carbohydrate metabolic process"/>
    <property type="evidence" value="ECO:0007669"/>
    <property type="project" value="UniProtKB-ARBA"/>
</dbReference>
<reference evidence="7" key="2">
    <citation type="submission" date="2021-09" db="EMBL/GenBank/DDBJ databases">
        <authorList>
            <person name="Gilroy R."/>
        </authorList>
    </citation>
    <scope>NUCLEOTIDE SEQUENCE</scope>
    <source>
        <strain evidence="7">ChiGjej1B1-18357</strain>
    </source>
</reference>
<protein>
    <submittedName>
        <fullName evidence="7">Thrombospondin type 3 repeat-containing protein</fullName>
    </submittedName>
</protein>
<keyword evidence="4" id="KW-0106">Calcium</keyword>
<comment type="caution">
    <text evidence="7">The sequence shown here is derived from an EMBL/GenBank/DDBJ whole genome shotgun (WGS) entry which is preliminary data.</text>
</comment>
<dbReference type="AlphaFoldDB" id="A0A921F3X8"/>
<dbReference type="Proteomes" id="UP000776650">
    <property type="component" value="Unassembled WGS sequence"/>
</dbReference>
<feature type="region of interest" description="Disordered" evidence="5">
    <location>
        <begin position="362"/>
        <end position="387"/>
    </location>
</feature>
<keyword evidence="3" id="KW-0732">Signal</keyword>
<reference evidence="7" key="1">
    <citation type="journal article" date="2021" name="PeerJ">
        <title>Extensive microbial diversity within the chicken gut microbiome revealed by metagenomics and culture.</title>
        <authorList>
            <person name="Gilroy R."/>
            <person name="Ravi A."/>
            <person name="Getino M."/>
            <person name="Pursley I."/>
            <person name="Horton D.L."/>
            <person name="Alikhan N.F."/>
            <person name="Baker D."/>
            <person name="Gharbi K."/>
            <person name="Hall N."/>
            <person name="Watson M."/>
            <person name="Adriaenssens E.M."/>
            <person name="Foster-Nyarko E."/>
            <person name="Jarju S."/>
            <person name="Secka A."/>
            <person name="Antonio M."/>
            <person name="Oren A."/>
            <person name="Chaudhuri R.R."/>
            <person name="La Ragione R."/>
            <person name="Hildebrand F."/>
            <person name="Pallen M.J."/>
        </authorList>
    </citation>
    <scope>NUCLEOTIDE SEQUENCE</scope>
    <source>
        <strain evidence="7">ChiGjej1B1-18357</strain>
    </source>
</reference>
<proteinExistence type="predicted"/>
<evidence type="ECO:0000313" key="7">
    <source>
        <dbReference type="EMBL" id="HJE91201.1"/>
    </source>
</evidence>
<accession>A0A921F3X8</accession>
<dbReference type="Pfam" id="PF18884">
    <property type="entry name" value="TSP3_bac"/>
    <property type="match status" value="2"/>
</dbReference>
<evidence type="ECO:0000256" key="4">
    <source>
        <dbReference type="ARBA" id="ARBA00022837"/>
    </source>
</evidence>
<dbReference type="Gene3D" id="2.60.40.10">
    <property type="entry name" value="Immunoglobulins"/>
    <property type="match status" value="1"/>
</dbReference>
<dbReference type="PROSITE" id="PS51318">
    <property type="entry name" value="TAT"/>
    <property type="match status" value="1"/>
</dbReference>
<feature type="transmembrane region" description="Helical" evidence="6">
    <location>
        <begin position="518"/>
        <end position="541"/>
    </location>
</feature>
<dbReference type="GO" id="GO:0005509">
    <property type="term" value="F:calcium ion binding"/>
    <property type="evidence" value="ECO:0007669"/>
    <property type="project" value="InterPro"/>
</dbReference>
<evidence type="ECO:0000256" key="3">
    <source>
        <dbReference type="ARBA" id="ARBA00022729"/>
    </source>
</evidence>
<dbReference type="InterPro" id="IPR006311">
    <property type="entry name" value="TAT_signal"/>
</dbReference>
<feature type="transmembrane region" description="Helical" evidence="6">
    <location>
        <begin position="418"/>
        <end position="440"/>
    </location>
</feature>
<dbReference type="SUPFAM" id="SSF103647">
    <property type="entry name" value="TSP type-3 repeat"/>
    <property type="match status" value="1"/>
</dbReference>
<dbReference type="InterPro" id="IPR013783">
    <property type="entry name" value="Ig-like_fold"/>
</dbReference>
<keyword evidence="6" id="KW-0812">Transmembrane</keyword>
<comment type="subcellular location">
    <subcellularLocation>
        <location evidence="1">Secreted</location>
    </subcellularLocation>
</comment>
<name>A0A921F3X8_9ACTN</name>
<feature type="compositionally biased region" description="Gly residues" evidence="5">
    <location>
        <begin position="362"/>
        <end position="372"/>
    </location>
</feature>
<dbReference type="InterPro" id="IPR028974">
    <property type="entry name" value="TSP_type-3_rpt"/>
</dbReference>
<evidence type="ECO:0000313" key="8">
    <source>
        <dbReference type="Proteomes" id="UP000776650"/>
    </source>
</evidence>
<evidence type="ECO:0000256" key="6">
    <source>
        <dbReference type="SAM" id="Phobius"/>
    </source>
</evidence>
<dbReference type="Pfam" id="PF05345">
    <property type="entry name" value="He_PIG"/>
    <property type="match status" value="1"/>
</dbReference>
<keyword evidence="6" id="KW-0472">Membrane</keyword>
<keyword evidence="6" id="KW-1133">Transmembrane helix</keyword>
<evidence type="ECO:0000256" key="5">
    <source>
        <dbReference type="SAM" id="MobiDB-lite"/>
    </source>
</evidence>
<feature type="region of interest" description="Disordered" evidence="5">
    <location>
        <begin position="204"/>
        <end position="228"/>
    </location>
</feature>
<keyword evidence="2" id="KW-0964">Secreted</keyword>